<reference evidence="1 2" key="1">
    <citation type="submission" date="2015-12" db="EMBL/GenBank/DDBJ databases">
        <authorList>
            <person name="Shamseldin A."/>
            <person name="Moawad H."/>
            <person name="Abd El-Rahim W.M."/>
            <person name="Sadowsky M.J."/>
        </authorList>
    </citation>
    <scope>NUCLEOTIDE SEQUENCE [LARGE SCALE GENOMIC DNA]</scope>
    <source>
        <strain evidence="1 2">SM2</strain>
    </source>
</reference>
<gene>
    <name evidence="1" type="ORF">AZF00_16685</name>
</gene>
<accession>A0A127M9H9</accession>
<dbReference type="InterPro" id="IPR010323">
    <property type="entry name" value="DUF924"/>
</dbReference>
<dbReference type="RefSeq" id="WP_008252357.1">
    <property type="nucleotide sequence ID" value="NZ_CP014544.1"/>
</dbReference>
<dbReference type="KEGG" id="zal:AZF00_16685"/>
<dbReference type="AlphaFoldDB" id="A0A127M9H9"/>
<dbReference type="Pfam" id="PF06041">
    <property type="entry name" value="DUF924"/>
    <property type="match status" value="1"/>
</dbReference>
<sequence length="179" mass="20563">MHFQKVIDFWFNELPAAAHFRKDPDLDQYIAKQFGRVHQAAVAGELYSWRYKALGRLAEIIVLDQFSRNIYRDQAKAFAADGQALILAQEAIRARADEDLSQQQRVFMYMPYMHSESEAIQNASLRLYEGLGLADNYRFAIKHQQIINEFGRYPHRNAILGRESTAAEVAFLKTAGSSF</sequence>
<dbReference type="STRING" id="1470434.AZF00_16685"/>
<dbReference type="Gene3D" id="1.25.40.10">
    <property type="entry name" value="Tetratricopeptide repeat domain"/>
    <property type="match status" value="1"/>
</dbReference>
<evidence type="ECO:0000313" key="2">
    <source>
        <dbReference type="Proteomes" id="UP000074119"/>
    </source>
</evidence>
<name>A0A127M9H9_9GAMM</name>
<organism evidence="1 2">
    <name type="scientific">Zhongshania aliphaticivorans</name>
    <dbReference type="NCBI Taxonomy" id="1470434"/>
    <lineage>
        <taxon>Bacteria</taxon>
        <taxon>Pseudomonadati</taxon>
        <taxon>Pseudomonadota</taxon>
        <taxon>Gammaproteobacteria</taxon>
        <taxon>Cellvibrionales</taxon>
        <taxon>Spongiibacteraceae</taxon>
        <taxon>Zhongshania</taxon>
    </lineage>
</organism>
<dbReference type="Proteomes" id="UP000074119">
    <property type="component" value="Chromosome"/>
</dbReference>
<dbReference type="SUPFAM" id="SSF48452">
    <property type="entry name" value="TPR-like"/>
    <property type="match status" value="1"/>
</dbReference>
<evidence type="ECO:0000313" key="1">
    <source>
        <dbReference type="EMBL" id="AMO69835.1"/>
    </source>
</evidence>
<evidence type="ECO:0008006" key="3">
    <source>
        <dbReference type="Google" id="ProtNLM"/>
    </source>
</evidence>
<proteinExistence type="predicted"/>
<dbReference type="Gene3D" id="1.20.58.320">
    <property type="entry name" value="TPR-like"/>
    <property type="match status" value="1"/>
</dbReference>
<protein>
    <recommendedName>
        <fullName evidence="3">DUF924 domain-containing protein</fullName>
    </recommendedName>
</protein>
<dbReference type="InterPro" id="IPR011990">
    <property type="entry name" value="TPR-like_helical_dom_sf"/>
</dbReference>
<dbReference type="EMBL" id="CP014544">
    <property type="protein sequence ID" value="AMO69835.1"/>
    <property type="molecule type" value="Genomic_DNA"/>
</dbReference>